<proteinExistence type="predicted"/>
<dbReference type="EMBL" id="JBELQB010000008">
    <property type="protein sequence ID" value="MFL9838205.1"/>
    <property type="molecule type" value="Genomic_DNA"/>
</dbReference>
<keyword evidence="3" id="KW-1185">Reference proteome</keyword>
<dbReference type="Proteomes" id="UP001629059">
    <property type="component" value="Unassembled WGS sequence"/>
</dbReference>
<sequence>MKTEAIIVMVSAQGIVVAMAAYFFYKVLTVKPKQEPDSYSENDDITERQDS</sequence>
<keyword evidence="1" id="KW-0812">Transmembrane</keyword>
<comment type="caution">
    <text evidence="2">The sequence shown here is derived from an EMBL/GenBank/DDBJ whole genome shotgun (WGS) entry which is preliminary data.</text>
</comment>
<accession>A0ABW8YFY2</accession>
<keyword evidence="1" id="KW-0472">Membrane</keyword>
<organism evidence="2 3">
    <name type="scientific">Flavobacterium rhizophilum</name>
    <dbReference type="NCBI Taxonomy" id="3163296"/>
    <lineage>
        <taxon>Bacteria</taxon>
        <taxon>Pseudomonadati</taxon>
        <taxon>Bacteroidota</taxon>
        <taxon>Flavobacteriia</taxon>
        <taxon>Flavobacteriales</taxon>
        <taxon>Flavobacteriaceae</taxon>
        <taxon>Flavobacterium</taxon>
    </lineage>
</organism>
<reference evidence="2 3" key="1">
    <citation type="submission" date="2024-06" db="EMBL/GenBank/DDBJ databases">
        <authorList>
            <person name="Kaempfer P."/>
            <person name="Viver T."/>
        </authorList>
    </citation>
    <scope>NUCLEOTIDE SEQUENCE [LARGE SCALE GENOMIC DNA]</scope>
    <source>
        <strain evidence="2 3">ST-75</strain>
    </source>
</reference>
<gene>
    <name evidence="2" type="ORF">ABS768_11890</name>
</gene>
<evidence type="ECO:0000313" key="3">
    <source>
        <dbReference type="Proteomes" id="UP001629059"/>
    </source>
</evidence>
<keyword evidence="1" id="KW-1133">Transmembrane helix</keyword>
<protein>
    <submittedName>
        <fullName evidence="2">Uncharacterized protein</fullName>
    </submittedName>
</protein>
<feature type="transmembrane region" description="Helical" evidence="1">
    <location>
        <begin position="6"/>
        <end position="25"/>
    </location>
</feature>
<dbReference type="RefSeq" id="WP_408075182.1">
    <property type="nucleotide sequence ID" value="NZ_JBELQB010000008.1"/>
</dbReference>
<evidence type="ECO:0000256" key="1">
    <source>
        <dbReference type="SAM" id="Phobius"/>
    </source>
</evidence>
<name>A0ABW8YFY2_9FLAO</name>
<evidence type="ECO:0000313" key="2">
    <source>
        <dbReference type="EMBL" id="MFL9838205.1"/>
    </source>
</evidence>